<reference evidence="2 3" key="1">
    <citation type="submission" date="2020-04" db="EMBL/GenBank/DDBJ databases">
        <title>Usitatibacter rugosus gen. nov., sp. nov. and Usitatibacter palustris sp. nov., novel members of Usitatibacteraceae fam. nov. within the order Nitrosomonadales isolated from soil.</title>
        <authorList>
            <person name="Huber K.J."/>
            <person name="Neumann-Schaal M."/>
            <person name="Geppert A."/>
            <person name="Luckner M."/>
            <person name="Wanner G."/>
            <person name="Overmann J."/>
        </authorList>
    </citation>
    <scope>NUCLEOTIDE SEQUENCE [LARGE SCALE GENOMIC DNA]</scope>
    <source>
        <strain evidence="2 3">0125_3</strain>
    </source>
</reference>
<dbReference type="CDD" id="cd04301">
    <property type="entry name" value="NAT_SF"/>
    <property type="match status" value="1"/>
</dbReference>
<dbReference type="PROSITE" id="PS51186">
    <property type="entry name" value="GNAT"/>
    <property type="match status" value="1"/>
</dbReference>
<gene>
    <name evidence="2" type="ORF">DSM104443_03531</name>
</gene>
<sequence>MATVSLIPLTRENYRPFMRLKVAPEQETFVALNSVSMAQAHFHPEATMFGIAAGEEPVGFAMLEDHTKDPANADDTYKVEPYVGLWRFMIAADHQGKGYGAQAIELLIAYARTRAPAKVMLLSFVPENGNPRGFYARHGFVETGEMAGEERVMRLAL</sequence>
<dbReference type="RefSeq" id="WP_171094655.1">
    <property type="nucleotide sequence ID" value="NZ_CP053069.1"/>
</dbReference>
<dbReference type="Proteomes" id="UP000501534">
    <property type="component" value="Chromosome"/>
</dbReference>
<name>A0A6M4GZH6_9PROT</name>
<evidence type="ECO:0000313" key="2">
    <source>
        <dbReference type="EMBL" id="QJR12445.1"/>
    </source>
</evidence>
<organism evidence="2 3">
    <name type="scientific">Usitatibacter rugosus</name>
    <dbReference type="NCBI Taxonomy" id="2732067"/>
    <lineage>
        <taxon>Bacteria</taxon>
        <taxon>Pseudomonadati</taxon>
        <taxon>Pseudomonadota</taxon>
        <taxon>Betaproteobacteria</taxon>
        <taxon>Nitrosomonadales</taxon>
        <taxon>Usitatibacteraceae</taxon>
        <taxon>Usitatibacter</taxon>
    </lineage>
</organism>
<accession>A0A6M4GZH6</accession>
<evidence type="ECO:0000259" key="1">
    <source>
        <dbReference type="PROSITE" id="PS51186"/>
    </source>
</evidence>
<feature type="domain" description="N-acetyltransferase" evidence="1">
    <location>
        <begin position="4"/>
        <end position="157"/>
    </location>
</feature>
<dbReference type="EMBL" id="CP053069">
    <property type="protein sequence ID" value="QJR12445.1"/>
    <property type="molecule type" value="Genomic_DNA"/>
</dbReference>
<dbReference type="KEGG" id="uru:DSM104443_03531"/>
<dbReference type="GO" id="GO:0016747">
    <property type="term" value="F:acyltransferase activity, transferring groups other than amino-acyl groups"/>
    <property type="evidence" value="ECO:0007669"/>
    <property type="project" value="InterPro"/>
</dbReference>
<dbReference type="Pfam" id="PF00583">
    <property type="entry name" value="Acetyltransf_1"/>
    <property type="match status" value="1"/>
</dbReference>
<dbReference type="SUPFAM" id="SSF55729">
    <property type="entry name" value="Acyl-CoA N-acyltransferases (Nat)"/>
    <property type="match status" value="1"/>
</dbReference>
<proteinExistence type="predicted"/>
<dbReference type="Gene3D" id="3.40.630.30">
    <property type="match status" value="1"/>
</dbReference>
<evidence type="ECO:0000313" key="3">
    <source>
        <dbReference type="Proteomes" id="UP000501534"/>
    </source>
</evidence>
<keyword evidence="3" id="KW-1185">Reference proteome</keyword>
<dbReference type="InterPro" id="IPR000182">
    <property type="entry name" value="GNAT_dom"/>
</dbReference>
<dbReference type="InterPro" id="IPR016181">
    <property type="entry name" value="Acyl_CoA_acyltransferase"/>
</dbReference>
<dbReference type="AlphaFoldDB" id="A0A6M4GZH6"/>
<protein>
    <recommendedName>
        <fullName evidence="1">N-acetyltransferase domain-containing protein</fullName>
    </recommendedName>
</protein>